<evidence type="ECO:0000313" key="3">
    <source>
        <dbReference type="Proteomes" id="UP000639338"/>
    </source>
</evidence>
<sequence length="871" mass="102036">MDKWISRGKKTEKWEISQEKKNIENTHNKDDSCLKKKNKKWSIGGLFKKKQKQESCQIVSSPSIIYKKSPEDIPGPSNSTSEIINKQTLKDLNINSNNSNEKIRDSLTINQEEFIKFDDKIKTNDTINKILIKNRKKPRCQMKNERYFKSSSDENDDDDDSTQTMHCQSEDFSYKKIDLPNKKRSRGARTERYMKRIYRDDNYDTNKLLKSQKKYLSDTLTPKILTLNNDTSKKQYLTNKSYSYDNNNHDLFNSQLNISLCPTKSYNCYPHIQQNECCFRDNNYDDNNQQPPEPPPRSCKSKIIQPTRYSLQQSDIDITHKKQQQYINTGSLDNDYIKKLKNHDINDDIIMEKKLNDAEKRRYSKNLEEALQELETIYNSLKLDDKDLLDRAEKRCMDEYRYKLSCKNNSSSLKSLSDTSSNDLTKELSWRDDDNTRLNDDMAYRRMKKSSISKTSLYEQQLPRGSYLSSPILLSSTSQNDYKINSNRTTPDLTKDDVAYRCINHSINTLKINDPQPPFGIPIGPVTCSPESDYLHHDLANNNNNNRSIYLPKNEPDIITDDLAFRNLRKDNNIKNNYLIKNGQQDNNKKKKATRSMSADIYGIINSNNNKNKQSTWYKEYVKLNRPTRISGFIDNYMDKYQINDVPNKLHDDDNNDDDNCHRKTINFEEIQCKNKHDIDDNFPHDNIFNNCSLTNEKNIKLTISDKELTEYKQLCHDLENLIMKTSEQVKLTDNNNNNDDVSKTSFDEFIELEEMIKNNVDELNNIDDKISDVIDVIDEKKNSNELIMNNDNFDDDDIELKFQEIYNSTDDNNIENYLPFNSDIGIDKLSINNHDNLDKLQDNKKVKLNDNNDDENLMITRKIEGRVTAL</sequence>
<reference evidence="2 3" key="1">
    <citation type="submission" date="2020-08" db="EMBL/GenBank/DDBJ databases">
        <title>Aphidius gifuensis genome sequencing and assembly.</title>
        <authorList>
            <person name="Du Z."/>
        </authorList>
    </citation>
    <scope>NUCLEOTIDE SEQUENCE [LARGE SCALE GENOMIC DNA]</scope>
    <source>
        <strain evidence="2">YNYX2018</strain>
        <tissue evidence="2">Adults</tissue>
    </source>
</reference>
<name>A0A835CPE8_APHGI</name>
<dbReference type="AlphaFoldDB" id="A0A835CPE8"/>
<accession>A0A835CPE8</accession>
<protein>
    <submittedName>
        <fullName evidence="2">Uncharacterized protein</fullName>
    </submittedName>
</protein>
<keyword evidence="3" id="KW-1185">Reference proteome</keyword>
<dbReference type="OrthoDB" id="7989901at2759"/>
<gene>
    <name evidence="2" type="ORF">HCN44_002764</name>
</gene>
<evidence type="ECO:0000256" key="1">
    <source>
        <dbReference type="SAM" id="MobiDB-lite"/>
    </source>
</evidence>
<dbReference type="EMBL" id="JACMRX010000004">
    <property type="protein sequence ID" value="KAF7991202.1"/>
    <property type="molecule type" value="Genomic_DNA"/>
</dbReference>
<feature type="region of interest" description="Disordered" evidence="1">
    <location>
        <begin position="147"/>
        <end position="166"/>
    </location>
</feature>
<dbReference type="Proteomes" id="UP000639338">
    <property type="component" value="Unassembled WGS sequence"/>
</dbReference>
<evidence type="ECO:0000313" key="2">
    <source>
        <dbReference type="EMBL" id="KAF7991202.1"/>
    </source>
</evidence>
<organism evidence="2 3">
    <name type="scientific">Aphidius gifuensis</name>
    <name type="common">Parasitoid wasp</name>
    <dbReference type="NCBI Taxonomy" id="684658"/>
    <lineage>
        <taxon>Eukaryota</taxon>
        <taxon>Metazoa</taxon>
        <taxon>Ecdysozoa</taxon>
        <taxon>Arthropoda</taxon>
        <taxon>Hexapoda</taxon>
        <taxon>Insecta</taxon>
        <taxon>Pterygota</taxon>
        <taxon>Neoptera</taxon>
        <taxon>Endopterygota</taxon>
        <taxon>Hymenoptera</taxon>
        <taxon>Apocrita</taxon>
        <taxon>Ichneumonoidea</taxon>
        <taxon>Braconidae</taxon>
        <taxon>Aphidiinae</taxon>
        <taxon>Aphidius</taxon>
    </lineage>
</organism>
<comment type="caution">
    <text evidence="2">The sequence shown here is derived from an EMBL/GenBank/DDBJ whole genome shotgun (WGS) entry which is preliminary data.</text>
</comment>
<proteinExistence type="predicted"/>